<dbReference type="PANTHER" id="PTHR15651">
    <property type="entry name" value="ARMADILLO REPEAT-CONTAINING PROTEIN 8"/>
    <property type="match status" value="1"/>
</dbReference>
<dbReference type="GO" id="GO:0043161">
    <property type="term" value="P:proteasome-mediated ubiquitin-dependent protein catabolic process"/>
    <property type="evidence" value="ECO:0007669"/>
    <property type="project" value="TreeGrafter"/>
</dbReference>
<dbReference type="OrthoDB" id="5559898at2759"/>
<reference evidence="7" key="1">
    <citation type="submission" date="2020-06" db="EMBL/GenBank/DDBJ databases">
        <authorList>
            <person name="Onetto C."/>
        </authorList>
    </citation>
    <scope>NUCLEOTIDE SEQUENCE</scope>
</reference>
<keyword evidence="4" id="KW-0677">Repeat</keyword>
<gene>
    <name evidence="7" type="ORF">AWRI4620_LOCUS6705</name>
</gene>
<dbReference type="SMART" id="SM00185">
    <property type="entry name" value="ARM"/>
    <property type="match status" value="5"/>
</dbReference>
<evidence type="ECO:0000313" key="7">
    <source>
        <dbReference type="EMBL" id="CAD0112450.1"/>
    </source>
</evidence>
<evidence type="ECO:0008006" key="9">
    <source>
        <dbReference type="Google" id="ProtNLM"/>
    </source>
</evidence>
<evidence type="ECO:0000256" key="4">
    <source>
        <dbReference type="ARBA" id="ARBA00022737"/>
    </source>
</evidence>
<organism evidence="7 8">
    <name type="scientific">Aureobasidium uvarum</name>
    <dbReference type="NCBI Taxonomy" id="2773716"/>
    <lineage>
        <taxon>Eukaryota</taxon>
        <taxon>Fungi</taxon>
        <taxon>Dikarya</taxon>
        <taxon>Ascomycota</taxon>
        <taxon>Pezizomycotina</taxon>
        <taxon>Dothideomycetes</taxon>
        <taxon>Dothideomycetidae</taxon>
        <taxon>Dothideales</taxon>
        <taxon>Saccotheciaceae</taxon>
        <taxon>Aureobasidium</taxon>
    </lineage>
</organism>
<dbReference type="Gene3D" id="1.25.10.10">
    <property type="entry name" value="Leucine-rich Repeat Variant"/>
    <property type="match status" value="4"/>
</dbReference>
<evidence type="ECO:0000256" key="3">
    <source>
        <dbReference type="ARBA" id="ARBA00022490"/>
    </source>
</evidence>
<protein>
    <recommendedName>
        <fullName evidence="9">Armadillo repeat-containing protein 8</fullName>
    </recommendedName>
</protein>
<dbReference type="InterPro" id="IPR000225">
    <property type="entry name" value="Armadillo"/>
</dbReference>
<feature type="region of interest" description="Disordered" evidence="6">
    <location>
        <begin position="716"/>
        <end position="747"/>
    </location>
</feature>
<dbReference type="GO" id="GO:0034657">
    <property type="term" value="C:GID complex"/>
    <property type="evidence" value="ECO:0007669"/>
    <property type="project" value="TreeGrafter"/>
</dbReference>
<evidence type="ECO:0000256" key="6">
    <source>
        <dbReference type="SAM" id="MobiDB-lite"/>
    </source>
</evidence>
<dbReference type="GO" id="GO:0005634">
    <property type="term" value="C:nucleus"/>
    <property type="evidence" value="ECO:0007669"/>
    <property type="project" value="UniProtKB-SubCell"/>
</dbReference>
<feature type="compositionally biased region" description="Acidic residues" evidence="6">
    <location>
        <begin position="716"/>
        <end position="733"/>
    </location>
</feature>
<dbReference type="SUPFAM" id="SSF48371">
    <property type="entry name" value="ARM repeat"/>
    <property type="match status" value="2"/>
</dbReference>
<comment type="subcellular location">
    <subcellularLocation>
        <location evidence="2">Cytoplasm</location>
    </subcellularLocation>
    <subcellularLocation>
        <location evidence="1">Nucleus</location>
    </subcellularLocation>
</comment>
<keyword evidence="8" id="KW-1185">Reference proteome</keyword>
<keyword evidence="3" id="KW-0963">Cytoplasm</keyword>
<evidence type="ECO:0000256" key="5">
    <source>
        <dbReference type="ARBA" id="ARBA00023242"/>
    </source>
</evidence>
<dbReference type="EMBL" id="CAINUL010000015">
    <property type="protein sequence ID" value="CAD0112450.1"/>
    <property type="molecule type" value="Genomic_DNA"/>
</dbReference>
<dbReference type="GO" id="GO:0005737">
    <property type="term" value="C:cytoplasm"/>
    <property type="evidence" value="ECO:0007669"/>
    <property type="project" value="UniProtKB-SubCell"/>
</dbReference>
<evidence type="ECO:0000313" key="8">
    <source>
        <dbReference type="Proteomes" id="UP000745764"/>
    </source>
</evidence>
<proteinExistence type="predicted"/>
<comment type="caution">
    <text evidence="7">The sequence shown here is derived from an EMBL/GenBank/DDBJ whole genome shotgun (WGS) entry which is preliminary data.</text>
</comment>
<dbReference type="Proteomes" id="UP000745764">
    <property type="component" value="Unassembled WGS sequence"/>
</dbReference>
<accession>A0A9N8PUY2</accession>
<keyword evidence="5" id="KW-0539">Nucleus</keyword>
<dbReference type="AlphaFoldDB" id="A0A9N8PUY2"/>
<sequence>MVQPPSLAALRELKSSPQPSADHQLPLLRTIKNDIVGHGQRKKLVVRHGLLDCLAHTLATSPDPDMHLQTTLIVASLAEEGAAFVTPILHSNLVQPLLLFLSPDAPSPTHLITASLRAINALAASWILSPNPDSVFVNHVLNKHTLASFLDILRRPLPTSVQQHHIALTSTLLATCCAHAHHHASNLVHHGILDALASNLASFAFVYNRNQQSNHNKLDVTALINAISAIIRDSTYRAHRLIFSDDLRRIFCHPSDTSPSDPLQAPDFNHLRYIKSSNVIAVDNLLPKVMVPLQKSLAFGHHALISSRLFPDHSATNVSVNSPLCVWLMYLARSQQDPCCRLAALRLLAILNDALDADTAAPRSDLLTRSRERERQMALFAIPIAVKLVQDSLEVPFGQDLSVVREDACAVLAHLIENSTELQQAALDAGAVKHVSQLFKKSFDPITLARPMWSADPQALDSQLPATPSATLGPDGLAPEVMHAMKCRAGALDALAAIAEKEDVNRKAVIDSGIISNLIDSLAPISVFDSSILPSKNGNTVPVLLAACHAATALSRSVSLLRTALIDAGITKPIYALLSFPDVEVQIAATNVVCNLVLEFSPMRQVRTSAHLFGRHMLSLQDLVNAGVVTALCEQAKRSNSKLRQASLWALKHLVLNSPKDLKVECLEQLGTGWLIQAVNGTFQRETSMALGSINAAGQQVDLLNASNTPGMDMDWTEQENDDANDDDEDGEVLMDHNGTRYQSSGLRSTLDTTNYKAHLRLLRKNEHDPAVQAKHDDMLVQEQALDFIRNLINGDDNVAMIEHLNSVLGADQLFEMLHNKLRPIVVRPNSPIDSYRHTVYSPQSQQSETVWQPPELINAALGVIIHVAGGSSKHRQQLIAQTPLLIAWLPHFSHADRRIRVASVWAIINLTWVDSAADREDAKARARTLASFGIDEKVRALAEDVDADTRERVKTAVRQIDELLEGGRYR</sequence>
<dbReference type="InterPro" id="IPR038739">
    <property type="entry name" value="ARMC8/Vid28"/>
</dbReference>
<evidence type="ECO:0000256" key="1">
    <source>
        <dbReference type="ARBA" id="ARBA00004123"/>
    </source>
</evidence>
<dbReference type="InterPro" id="IPR011989">
    <property type="entry name" value="ARM-like"/>
</dbReference>
<dbReference type="InterPro" id="IPR016024">
    <property type="entry name" value="ARM-type_fold"/>
</dbReference>
<evidence type="ECO:0000256" key="2">
    <source>
        <dbReference type="ARBA" id="ARBA00004496"/>
    </source>
</evidence>
<name>A0A9N8PUY2_9PEZI</name>
<dbReference type="PANTHER" id="PTHR15651:SF7">
    <property type="entry name" value="ARMADILLO REPEAT-CONTAINING PROTEIN 8"/>
    <property type="match status" value="1"/>
</dbReference>